<organism evidence="1 2">
    <name type="scientific">Candidatus Wallbacteria bacterium HGW-Wallbacteria-1</name>
    <dbReference type="NCBI Taxonomy" id="2013854"/>
    <lineage>
        <taxon>Bacteria</taxon>
        <taxon>Candidatus Walliibacteriota</taxon>
    </lineage>
</organism>
<protein>
    <submittedName>
        <fullName evidence="1">Uncharacterized protein</fullName>
    </submittedName>
</protein>
<dbReference type="AlphaFoldDB" id="A0A2N1PIL6"/>
<accession>A0A2N1PIL6</accession>
<evidence type="ECO:0000313" key="2">
    <source>
        <dbReference type="Proteomes" id="UP000233256"/>
    </source>
</evidence>
<comment type="caution">
    <text evidence="1">The sequence shown here is derived from an EMBL/GenBank/DDBJ whole genome shotgun (WGS) entry which is preliminary data.</text>
</comment>
<name>A0A2N1PIL6_9BACT</name>
<sequence>MYSVEPEILKESDTGIFSLLPVDDSSLFACAHGYSGGSGSDINNSFLSLVSAPLSIRNPLFESGTARETAEKTTRNFEIAFDDGIPETDFFVEAAKSFLHAKNRETALSLLYFALALDPGSHTLPELILSILSHNCRISDLVRFSELFPRASELPSVQIHFARAYASCHGEKKAIDLLKVLCRKQLNMVRKYTGMGIPADSFPLFVEAIHFLRNSLNVKDEETTLWAALAGL</sequence>
<evidence type="ECO:0000313" key="1">
    <source>
        <dbReference type="EMBL" id="PKK88181.1"/>
    </source>
</evidence>
<dbReference type="EMBL" id="PGXC01000060">
    <property type="protein sequence ID" value="PKK88181.1"/>
    <property type="molecule type" value="Genomic_DNA"/>
</dbReference>
<dbReference type="Proteomes" id="UP000233256">
    <property type="component" value="Unassembled WGS sequence"/>
</dbReference>
<reference evidence="1 2" key="1">
    <citation type="journal article" date="2017" name="ISME J.">
        <title>Potential for microbial H2 and metal transformations associated with novel bacteria and archaea in deep terrestrial subsurface sediments.</title>
        <authorList>
            <person name="Hernsdorf A.W."/>
            <person name="Amano Y."/>
            <person name="Miyakawa K."/>
            <person name="Ise K."/>
            <person name="Suzuki Y."/>
            <person name="Anantharaman K."/>
            <person name="Probst A."/>
            <person name="Burstein D."/>
            <person name="Thomas B.C."/>
            <person name="Banfield J.F."/>
        </authorList>
    </citation>
    <scope>NUCLEOTIDE SEQUENCE [LARGE SCALE GENOMIC DNA]</scope>
    <source>
        <strain evidence="1">HGW-Wallbacteria-1</strain>
    </source>
</reference>
<proteinExistence type="predicted"/>
<gene>
    <name evidence="1" type="ORF">CVV64_19955</name>
</gene>